<evidence type="ECO:0000313" key="6">
    <source>
        <dbReference type="EMBL" id="TBU07338.1"/>
    </source>
</evidence>
<dbReference type="InterPro" id="IPR013083">
    <property type="entry name" value="Znf_RING/FYVE/PHD"/>
</dbReference>
<feature type="transmembrane region" description="Helical" evidence="4">
    <location>
        <begin position="109"/>
        <end position="134"/>
    </location>
</feature>
<dbReference type="EMBL" id="PITI01000289">
    <property type="protein sequence ID" value="TBU07338.1"/>
    <property type="molecule type" value="Genomic_DNA"/>
</dbReference>
<evidence type="ECO:0000256" key="4">
    <source>
        <dbReference type="SAM" id="Phobius"/>
    </source>
</evidence>
<dbReference type="AlphaFoldDB" id="A0A4Q9LGV3"/>
<dbReference type="PANTHER" id="PTHR46347">
    <property type="entry name" value="RING/FYVE/PHD ZINC FINGER SUPERFAMILY PROTEIN"/>
    <property type="match status" value="1"/>
</dbReference>
<dbReference type="STRING" id="148818.A0A4Q9LGV3"/>
<reference evidence="6 8" key="1">
    <citation type="submission" date="2017-12" db="EMBL/GenBank/DDBJ databases">
        <authorList>
            <person name="Pombert J.-F."/>
            <person name="Haag K.L."/>
            <person name="Ebert D."/>
        </authorList>
    </citation>
    <scope>NUCLEOTIDE SEQUENCE [LARGE SCALE GENOMIC DNA]</scope>
    <source>
        <strain evidence="6">BE-OM-2</strain>
    </source>
</reference>
<comment type="caution">
    <text evidence="6">The sequence shown here is derived from an EMBL/GenBank/DDBJ whole genome shotgun (WGS) entry which is preliminary data.</text>
</comment>
<evidence type="ECO:0000313" key="8">
    <source>
        <dbReference type="Proteomes" id="UP000291404"/>
    </source>
</evidence>
<evidence type="ECO:0000259" key="5">
    <source>
        <dbReference type="PROSITE" id="PS51292"/>
    </source>
</evidence>
<protein>
    <submittedName>
        <fullName evidence="6">RING-variant domain-containing protein</fullName>
    </submittedName>
</protein>
<evidence type="ECO:0000256" key="1">
    <source>
        <dbReference type="ARBA" id="ARBA00022723"/>
    </source>
</evidence>
<dbReference type="VEuPathDB" id="MicrosporidiaDB:CWI36_0289p0020"/>
<dbReference type="PANTHER" id="PTHR46347:SF1">
    <property type="entry name" value="RING_FYVE_PHD ZINC FINGER SUPERFAMILY PROTEIN"/>
    <property type="match status" value="1"/>
</dbReference>
<keyword evidence="8" id="KW-1185">Reference proteome</keyword>
<dbReference type="EMBL" id="PITI01000139">
    <property type="protein sequence ID" value="TBU08439.1"/>
    <property type="molecule type" value="Genomic_DNA"/>
</dbReference>
<evidence type="ECO:0000256" key="2">
    <source>
        <dbReference type="ARBA" id="ARBA00022771"/>
    </source>
</evidence>
<organism evidence="6 8">
    <name type="scientific">Hamiltosporidium magnivora</name>
    <dbReference type="NCBI Taxonomy" id="148818"/>
    <lineage>
        <taxon>Eukaryota</taxon>
        <taxon>Fungi</taxon>
        <taxon>Fungi incertae sedis</taxon>
        <taxon>Microsporidia</taxon>
        <taxon>Dubosqiidae</taxon>
        <taxon>Hamiltosporidium</taxon>
    </lineage>
</organism>
<keyword evidence="4" id="KW-0472">Membrane</keyword>
<name>A0A4Q9LGV3_9MICR</name>
<proteinExistence type="predicted"/>
<dbReference type="SMART" id="SM00744">
    <property type="entry name" value="RINGv"/>
    <property type="match status" value="1"/>
</dbReference>
<dbReference type="SUPFAM" id="SSF57850">
    <property type="entry name" value="RING/U-box"/>
    <property type="match status" value="1"/>
</dbReference>
<dbReference type="VEuPathDB" id="MicrosporidiaDB:CWI36_0139p0030"/>
<dbReference type="GO" id="GO:0008270">
    <property type="term" value="F:zinc ion binding"/>
    <property type="evidence" value="ECO:0007669"/>
    <property type="project" value="UniProtKB-KW"/>
</dbReference>
<dbReference type="Proteomes" id="UP000291404">
    <property type="component" value="Unassembled WGS sequence"/>
</dbReference>
<dbReference type="Pfam" id="PF12906">
    <property type="entry name" value="RINGv"/>
    <property type="match status" value="1"/>
</dbReference>
<dbReference type="Gene3D" id="3.30.40.10">
    <property type="entry name" value="Zinc/RING finger domain, C3HC4 (zinc finger)"/>
    <property type="match status" value="1"/>
</dbReference>
<keyword evidence="4" id="KW-0812">Transmembrane</keyword>
<feature type="domain" description="RING-CH-type" evidence="5">
    <location>
        <begin position="33"/>
        <end position="101"/>
    </location>
</feature>
<keyword evidence="2" id="KW-0863">Zinc-finger</keyword>
<dbReference type="CDD" id="cd16495">
    <property type="entry name" value="RING_CH-C4HC3_MARCH"/>
    <property type="match status" value="1"/>
</dbReference>
<feature type="transmembrane region" description="Helical" evidence="4">
    <location>
        <begin position="183"/>
        <end position="202"/>
    </location>
</feature>
<feature type="transmembrane region" description="Helical" evidence="4">
    <location>
        <begin position="208"/>
        <end position="231"/>
    </location>
</feature>
<keyword evidence="4" id="KW-1133">Transmembrane helix</keyword>
<keyword evidence="1" id="KW-0479">Metal-binding</keyword>
<gene>
    <name evidence="7" type="ORF">CWI36_0139p0030</name>
    <name evidence="6" type="ORF">CWI36_0289p0020</name>
</gene>
<evidence type="ECO:0000313" key="7">
    <source>
        <dbReference type="EMBL" id="TBU08439.1"/>
    </source>
</evidence>
<sequence>MSLSDMEDSLNYIKDKYNKNSIKSLGEKIFLKTKFENDVKCKICYLYRNPIDSTCDLISPCGCKGSIKYVHKTCLKLWRFKGKNLREIKKCEQCFCEYKIDDDLIPHQYLIRLTSIFAMTVIYFLSNFIINLFIEAITYEYESKYFSNLEQEMIYCIFKQKLQKIPNFFQNFQSSGDKEFLKIGYLASTVIAIIFYQIVFRFKFFPVFNYIFAIWRIFHFDFTIDYFILYIMSFYYTKMMYNDIYEQTDYIFVFLLNYR</sequence>
<dbReference type="VEuPathDB" id="MicrosporidiaDB:CWI39_0235p0030"/>
<accession>A0A4Q9LGV3</accession>
<dbReference type="PROSITE" id="PS51292">
    <property type="entry name" value="ZF_RING_CH"/>
    <property type="match status" value="1"/>
</dbReference>
<keyword evidence="3" id="KW-0862">Zinc</keyword>
<dbReference type="InterPro" id="IPR011016">
    <property type="entry name" value="Znf_RING-CH"/>
</dbReference>
<evidence type="ECO:0000256" key="3">
    <source>
        <dbReference type="ARBA" id="ARBA00022833"/>
    </source>
</evidence>